<protein>
    <submittedName>
        <fullName evidence="1">Uncharacterized protein</fullName>
    </submittedName>
</protein>
<gene>
    <name evidence="1" type="ORF">N7U66_11800</name>
</gene>
<evidence type="ECO:0000313" key="2">
    <source>
        <dbReference type="Proteomes" id="UP001164705"/>
    </source>
</evidence>
<sequence>MTGGIKVTLPNDAAGGIDTQKPIDIATFYDATNQTITGRNGDGLNIVIEFKARPTTAASTRLTVAIDIGGGIGEIYKRDFVLSKGNAIEHYYLSSFTGYTLGTWQANGGTVKIVSTASTEIYDIRYVLTRTHKAR</sequence>
<proteinExistence type="predicted"/>
<dbReference type="RefSeq" id="WP_267675461.1">
    <property type="nucleotide sequence ID" value="NZ_CP113088.1"/>
</dbReference>
<dbReference type="Proteomes" id="UP001164705">
    <property type="component" value="Chromosome"/>
</dbReference>
<reference evidence="1" key="1">
    <citation type="submission" date="2022-11" db="EMBL/GenBank/DDBJ databases">
        <title>Lacinutrix neustonica HL-RS19T sp. nov., isolated from the surface microlayer sample of brackish Lake Shihwa.</title>
        <authorList>
            <person name="Choi J.Y."/>
            <person name="Hwang C.Y."/>
        </authorList>
    </citation>
    <scope>NUCLEOTIDE SEQUENCE</scope>
    <source>
        <strain evidence="1">HL-RS19</strain>
    </source>
</reference>
<accession>A0A9E8MT08</accession>
<dbReference type="EMBL" id="CP113088">
    <property type="protein sequence ID" value="WAC00913.1"/>
    <property type="molecule type" value="Genomic_DNA"/>
</dbReference>
<dbReference type="KEGG" id="lnu:N7U66_11800"/>
<dbReference type="AlphaFoldDB" id="A0A9E8MT08"/>
<keyword evidence="2" id="KW-1185">Reference proteome</keyword>
<name>A0A9E8MT08_9FLAO</name>
<evidence type="ECO:0000313" key="1">
    <source>
        <dbReference type="EMBL" id="WAC00913.1"/>
    </source>
</evidence>
<organism evidence="1 2">
    <name type="scientific">Lacinutrix neustonica</name>
    <dbReference type="NCBI Taxonomy" id="2980107"/>
    <lineage>
        <taxon>Bacteria</taxon>
        <taxon>Pseudomonadati</taxon>
        <taxon>Bacteroidota</taxon>
        <taxon>Flavobacteriia</taxon>
        <taxon>Flavobacteriales</taxon>
        <taxon>Flavobacteriaceae</taxon>
        <taxon>Lacinutrix</taxon>
    </lineage>
</organism>